<evidence type="ECO:0000256" key="4">
    <source>
        <dbReference type="HAMAP-Rule" id="MF_00434"/>
    </source>
</evidence>
<dbReference type="PANTHER" id="PTHR12599">
    <property type="entry name" value="PTERIN-4-ALPHA-CARBINOLAMINE DEHYDRATASE"/>
    <property type="match status" value="1"/>
</dbReference>
<sequence length="97" mass="11258">MSRVKLSEDELASRLERVPGWGREEGKWLVRSYRFPSFPEAVAFVDRVASVAEAFNHHPFIVIDYTLVKLRLTTWRAEGLTELDFETARRFDEVAEG</sequence>
<dbReference type="GO" id="GO:0008124">
    <property type="term" value="F:4-alpha-hydroxytetrahydrobiopterin dehydratase activity"/>
    <property type="evidence" value="ECO:0007669"/>
    <property type="project" value="UniProtKB-UniRule"/>
</dbReference>
<dbReference type="CDD" id="cd00488">
    <property type="entry name" value="PCD_DCoH"/>
    <property type="match status" value="1"/>
</dbReference>
<evidence type="ECO:0000313" key="6">
    <source>
        <dbReference type="Proteomes" id="UP000215509"/>
    </source>
</evidence>
<dbReference type="InterPro" id="IPR036428">
    <property type="entry name" value="PCD_sf"/>
</dbReference>
<comment type="similarity">
    <text evidence="2 4">Belongs to the pterin-4-alpha-carbinolamine dehydratase family.</text>
</comment>
<dbReference type="GO" id="GO:0006729">
    <property type="term" value="P:tetrahydrobiopterin biosynthetic process"/>
    <property type="evidence" value="ECO:0007669"/>
    <property type="project" value="InterPro"/>
</dbReference>
<evidence type="ECO:0000256" key="2">
    <source>
        <dbReference type="ARBA" id="ARBA00006472"/>
    </source>
</evidence>
<organism evidence="5 6">
    <name type="scientific">Paenibacillus rigui</name>
    <dbReference type="NCBI Taxonomy" id="554312"/>
    <lineage>
        <taxon>Bacteria</taxon>
        <taxon>Bacillati</taxon>
        <taxon>Bacillota</taxon>
        <taxon>Bacilli</taxon>
        <taxon>Bacillales</taxon>
        <taxon>Paenibacillaceae</taxon>
        <taxon>Paenibacillus</taxon>
    </lineage>
</organism>
<dbReference type="HAMAP" id="MF_00434">
    <property type="entry name" value="Pterin_4_alpha"/>
    <property type="match status" value="1"/>
</dbReference>
<dbReference type="EC" id="4.2.1.96" evidence="4"/>
<keyword evidence="6" id="KW-1185">Reference proteome</keyword>
<gene>
    <name evidence="5" type="ORF">CF651_27115</name>
</gene>
<evidence type="ECO:0000256" key="1">
    <source>
        <dbReference type="ARBA" id="ARBA00001554"/>
    </source>
</evidence>
<dbReference type="RefSeq" id="WP_094017990.1">
    <property type="nucleotide sequence ID" value="NZ_NMQW01000050.1"/>
</dbReference>
<reference evidence="5 6" key="1">
    <citation type="submission" date="2017-07" db="EMBL/GenBank/DDBJ databases">
        <title>Genome sequencing and assembly of Paenibacillus rigui.</title>
        <authorList>
            <person name="Mayilraj S."/>
        </authorList>
    </citation>
    <scope>NUCLEOTIDE SEQUENCE [LARGE SCALE GENOMIC DNA]</scope>
    <source>
        <strain evidence="5 6">JCM 16352</strain>
    </source>
</reference>
<proteinExistence type="inferred from homology"/>
<dbReference type="InterPro" id="IPR001533">
    <property type="entry name" value="Pterin_deHydtase"/>
</dbReference>
<dbReference type="Pfam" id="PF01329">
    <property type="entry name" value="Pterin_4a"/>
    <property type="match status" value="1"/>
</dbReference>
<name>A0A229UIU7_9BACL</name>
<keyword evidence="3 4" id="KW-0456">Lyase</keyword>
<comment type="catalytic activity">
    <reaction evidence="1 4">
        <text>(4aS,6R)-4a-hydroxy-L-erythro-5,6,7,8-tetrahydrobiopterin = (6R)-L-erythro-6,7-dihydrobiopterin + H2O</text>
        <dbReference type="Rhea" id="RHEA:11920"/>
        <dbReference type="ChEBI" id="CHEBI:15377"/>
        <dbReference type="ChEBI" id="CHEBI:15642"/>
        <dbReference type="ChEBI" id="CHEBI:43120"/>
        <dbReference type="EC" id="4.2.1.96"/>
    </reaction>
</comment>
<comment type="caution">
    <text evidence="5">The sequence shown here is derived from an EMBL/GenBank/DDBJ whole genome shotgun (WGS) entry which is preliminary data.</text>
</comment>
<evidence type="ECO:0000256" key="3">
    <source>
        <dbReference type="ARBA" id="ARBA00023239"/>
    </source>
</evidence>
<dbReference type="PANTHER" id="PTHR12599:SF0">
    <property type="entry name" value="PTERIN-4-ALPHA-CARBINOLAMINE DEHYDRATASE"/>
    <property type="match status" value="1"/>
</dbReference>
<protein>
    <recommendedName>
        <fullName evidence="4">Putative pterin-4-alpha-carbinolamine dehydratase</fullName>
        <shortName evidence="4">PHS</shortName>
        <ecNumber evidence="4">4.2.1.96</ecNumber>
    </recommendedName>
    <alternativeName>
        <fullName evidence="4">4-alpha-hydroxy-tetrahydropterin dehydratase</fullName>
    </alternativeName>
    <alternativeName>
        <fullName evidence="4">Pterin carbinolamine dehydratase</fullName>
        <shortName evidence="4">PCD</shortName>
    </alternativeName>
</protein>
<dbReference type="AlphaFoldDB" id="A0A229UIU7"/>
<dbReference type="Proteomes" id="UP000215509">
    <property type="component" value="Unassembled WGS sequence"/>
</dbReference>
<dbReference type="EMBL" id="NMQW01000050">
    <property type="protein sequence ID" value="OXM83205.1"/>
    <property type="molecule type" value="Genomic_DNA"/>
</dbReference>
<dbReference type="OrthoDB" id="9800108at2"/>
<evidence type="ECO:0000313" key="5">
    <source>
        <dbReference type="EMBL" id="OXM83205.1"/>
    </source>
</evidence>
<accession>A0A229UIU7</accession>
<dbReference type="NCBIfam" id="NF002017">
    <property type="entry name" value="PRK00823.1-2"/>
    <property type="match status" value="1"/>
</dbReference>
<dbReference type="Gene3D" id="3.30.1360.20">
    <property type="entry name" value="Transcriptional coactivator/pterin dehydratase"/>
    <property type="match status" value="1"/>
</dbReference>
<dbReference type="SUPFAM" id="SSF55248">
    <property type="entry name" value="PCD-like"/>
    <property type="match status" value="1"/>
</dbReference>